<name>A0A099L3H9_COLPS</name>
<sequence length="73" mass="8305">MIKRVNDSICPLCKQSNRCDVKSNKGCWCMNTKVPAALLAQVPVEFKAKTCICNSCIEHYNQQQTSKIVRKEE</sequence>
<protein>
    <recommendedName>
        <fullName evidence="3">Cysteine-rich CWC family protein</fullName>
    </recommendedName>
</protein>
<gene>
    <name evidence="1" type="ORF">GAB14E_1010</name>
</gene>
<dbReference type="RefSeq" id="WP_033080309.1">
    <property type="nucleotide sequence ID" value="NZ_JQEC01000002.1"/>
</dbReference>
<dbReference type="EMBL" id="JQEC01000002">
    <property type="protein sequence ID" value="KGJ97421.1"/>
    <property type="molecule type" value="Genomic_DNA"/>
</dbReference>
<organism evidence="1 2">
    <name type="scientific">Colwellia psychrerythraea</name>
    <name type="common">Vibrio psychroerythus</name>
    <dbReference type="NCBI Taxonomy" id="28229"/>
    <lineage>
        <taxon>Bacteria</taxon>
        <taxon>Pseudomonadati</taxon>
        <taxon>Pseudomonadota</taxon>
        <taxon>Gammaproteobacteria</taxon>
        <taxon>Alteromonadales</taxon>
        <taxon>Colwelliaceae</taxon>
        <taxon>Colwellia</taxon>
    </lineage>
</organism>
<dbReference type="OrthoDB" id="5625686at2"/>
<accession>A0A099L3H9</accession>
<comment type="caution">
    <text evidence="1">The sequence shown here is derived from an EMBL/GenBank/DDBJ whole genome shotgun (WGS) entry which is preliminary data.</text>
</comment>
<dbReference type="Proteomes" id="UP000029868">
    <property type="component" value="Unassembled WGS sequence"/>
</dbReference>
<evidence type="ECO:0008006" key="3">
    <source>
        <dbReference type="Google" id="ProtNLM"/>
    </source>
</evidence>
<dbReference type="PATRIC" id="fig|28229.3.peg.163"/>
<reference evidence="1 2" key="1">
    <citation type="submission" date="2014-08" db="EMBL/GenBank/DDBJ databases">
        <title>Genomic and Phenotypic Diversity of Colwellia psychrerythraea strains from Disparate Marine Basins.</title>
        <authorList>
            <person name="Techtmann S.M."/>
            <person name="Stelling S.C."/>
            <person name="Utturkar S.M."/>
            <person name="Alshibli N."/>
            <person name="Harris A."/>
            <person name="Brown S.D."/>
            <person name="Hazen T.C."/>
        </authorList>
    </citation>
    <scope>NUCLEOTIDE SEQUENCE [LARGE SCALE GENOMIC DNA]</scope>
    <source>
        <strain evidence="1 2">GAB14E</strain>
    </source>
</reference>
<evidence type="ECO:0000313" key="2">
    <source>
        <dbReference type="Proteomes" id="UP000029868"/>
    </source>
</evidence>
<dbReference type="InterPro" id="IPR032720">
    <property type="entry name" value="Cys_rich_CWC"/>
</dbReference>
<evidence type="ECO:0000313" key="1">
    <source>
        <dbReference type="EMBL" id="KGJ97421.1"/>
    </source>
</evidence>
<dbReference type="Pfam" id="PF14375">
    <property type="entry name" value="Cys_rich_CWC"/>
    <property type="match status" value="1"/>
</dbReference>
<proteinExistence type="predicted"/>
<dbReference type="AlphaFoldDB" id="A0A099L3H9"/>